<dbReference type="Proteomes" id="UP000046392">
    <property type="component" value="Unplaced"/>
</dbReference>
<dbReference type="Gene3D" id="3.40.33.10">
    <property type="entry name" value="CAP"/>
    <property type="match status" value="1"/>
</dbReference>
<dbReference type="InterPro" id="IPR035940">
    <property type="entry name" value="CAP_sf"/>
</dbReference>
<reference evidence="4" key="1">
    <citation type="submission" date="2017-02" db="UniProtKB">
        <authorList>
            <consortium name="WormBaseParasite"/>
        </authorList>
    </citation>
    <scope>IDENTIFICATION</scope>
</reference>
<evidence type="ECO:0000313" key="4">
    <source>
        <dbReference type="WBParaSite" id="SPAL_0000973900.1"/>
    </source>
</evidence>
<dbReference type="InterPro" id="IPR014044">
    <property type="entry name" value="CAP_dom"/>
</dbReference>
<organism evidence="3 4">
    <name type="scientific">Strongyloides papillosus</name>
    <name type="common">Intestinal threadworm</name>
    <dbReference type="NCBI Taxonomy" id="174720"/>
    <lineage>
        <taxon>Eukaryota</taxon>
        <taxon>Metazoa</taxon>
        <taxon>Ecdysozoa</taxon>
        <taxon>Nematoda</taxon>
        <taxon>Chromadorea</taxon>
        <taxon>Rhabditida</taxon>
        <taxon>Tylenchina</taxon>
        <taxon>Panagrolaimomorpha</taxon>
        <taxon>Strongyloidoidea</taxon>
        <taxon>Strongyloididae</taxon>
        <taxon>Strongyloides</taxon>
    </lineage>
</organism>
<feature type="domain" description="DUF7381" evidence="2">
    <location>
        <begin position="2"/>
        <end position="98"/>
    </location>
</feature>
<evidence type="ECO:0000259" key="2">
    <source>
        <dbReference type="Pfam" id="PF24100"/>
    </source>
</evidence>
<keyword evidence="3" id="KW-1185">Reference proteome</keyword>
<dbReference type="Pfam" id="PF00188">
    <property type="entry name" value="CAP"/>
    <property type="match status" value="1"/>
</dbReference>
<dbReference type="InterPro" id="IPR055805">
    <property type="entry name" value="DUF7381"/>
</dbReference>
<dbReference type="SUPFAM" id="SSF55797">
    <property type="entry name" value="PR-1-like"/>
    <property type="match status" value="1"/>
</dbReference>
<evidence type="ECO:0000259" key="1">
    <source>
        <dbReference type="Pfam" id="PF00188"/>
    </source>
</evidence>
<dbReference type="Pfam" id="PF24100">
    <property type="entry name" value="DUF7381"/>
    <property type="match status" value="1"/>
</dbReference>
<protein>
    <submittedName>
        <fullName evidence="4">SCP domain-containing protein</fullName>
    </submittedName>
</protein>
<proteinExistence type="predicted"/>
<name>A0A0N5BV74_STREA</name>
<dbReference type="AlphaFoldDB" id="A0A0N5BV74"/>
<sequence>MDFLEYISENHPELRHKQIVLIITGHFDQFGFFKSDNKPQVYKTCLPQPHQKRSSIIKKKTKFSKDGILVRYSIKGRPSYKCNGRTVPSLKHLAQCTLKQRQIKFGPTCSRGFYKDEAPVCVKDILPEEKSLDDIFCEKPNTIYMAEFQKSLKYNTFSSKTWFSIWENRLSFMCFSRDNFYLLKSRFLKELNIYRIAHNAPPLIENLKMTEKAQLRAKALANFKKISPDPNKEYEEVIGSSEIFMAPFMIKRWYDECNRYNFRLPILTRKSKNFVKLIWKNSMYIGIGVVKSQCHIIVVLKFTRRKSKFTGYLSNVQKRIIKNNF</sequence>
<feature type="domain" description="SCP" evidence="1">
    <location>
        <begin position="189"/>
        <end position="299"/>
    </location>
</feature>
<dbReference type="WBParaSite" id="SPAL_0000973900.1">
    <property type="protein sequence ID" value="SPAL_0000973900.1"/>
    <property type="gene ID" value="SPAL_0000973900"/>
</dbReference>
<evidence type="ECO:0000313" key="3">
    <source>
        <dbReference type="Proteomes" id="UP000046392"/>
    </source>
</evidence>
<accession>A0A0N5BV74</accession>